<proteinExistence type="predicted"/>
<evidence type="ECO:0000313" key="2">
    <source>
        <dbReference type="Proteomes" id="UP000305888"/>
    </source>
</evidence>
<sequence length="78" mass="8886">MSRPMILVDAEALAAIQSELAAIRRSLEAVQMSPRPEWIPVPEYAKGVGRSVTTVQRWVREGRIETRREGGVRMVKRR</sequence>
<name>A0A5B8FVV1_9RHOB</name>
<dbReference type="AlphaFoldDB" id="A0A5B8FVV1"/>
<dbReference type="KEGG" id="ppru:FDP22_06845"/>
<accession>A0A5B8FVV1</accession>
<keyword evidence="2" id="KW-1185">Reference proteome</keyword>
<dbReference type="OrthoDB" id="7875567at2"/>
<organism evidence="1 2">
    <name type="scientific">Paroceanicella profunda</name>
    <dbReference type="NCBI Taxonomy" id="2579971"/>
    <lineage>
        <taxon>Bacteria</taxon>
        <taxon>Pseudomonadati</taxon>
        <taxon>Pseudomonadota</taxon>
        <taxon>Alphaproteobacteria</taxon>
        <taxon>Rhodobacterales</taxon>
        <taxon>Paracoccaceae</taxon>
        <taxon>Paroceanicella</taxon>
    </lineage>
</organism>
<gene>
    <name evidence="1" type="ORF">FDP22_06845</name>
</gene>
<dbReference type="RefSeq" id="WP_138572449.1">
    <property type="nucleotide sequence ID" value="NZ_CP040818.1"/>
</dbReference>
<dbReference type="EMBL" id="CP040818">
    <property type="protein sequence ID" value="QDL91524.1"/>
    <property type="molecule type" value="Genomic_DNA"/>
</dbReference>
<reference evidence="1 2" key="1">
    <citation type="submission" date="2019-06" db="EMBL/GenBank/DDBJ databases">
        <title>Genome sequence of Rhodobacteraceae bacterium D4M1.</title>
        <authorList>
            <person name="Cao J."/>
        </authorList>
    </citation>
    <scope>NUCLEOTIDE SEQUENCE [LARGE SCALE GENOMIC DNA]</scope>
    <source>
        <strain evidence="1 2">D4M1</strain>
    </source>
</reference>
<evidence type="ECO:0008006" key="3">
    <source>
        <dbReference type="Google" id="ProtNLM"/>
    </source>
</evidence>
<protein>
    <recommendedName>
        <fullName evidence="3">Helix-turn-helix domain-containing protein</fullName>
    </recommendedName>
</protein>
<dbReference type="Proteomes" id="UP000305888">
    <property type="component" value="Chromosome"/>
</dbReference>
<evidence type="ECO:0000313" key="1">
    <source>
        <dbReference type="EMBL" id="QDL91524.1"/>
    </source>
</evidence>